<accession>A0A1L7X0R8</accession>
<dbReference type="EMBL" id="FJOG01000012">
    <property type="protein sequence ID" value="CZR58611.1"/>
    <property type="molecule type" value="Genomic_DNA"/>
</dbReference>
<dbReference type="PANTHER" id="PTHR37542:SF1">
    <property type="entry name" value="PRION-INHIBITION AND PROPAGATION HELO DOMAIN-CONTAINING PROTEIN"/>
    <property type="match status" value="1"/>
</dbReference>
<dbReference type="GO" id="GO:0005524">
    <property type="term" value="F:ATP binding"/>
    <property type="evidence" value="ECO:0007669"/>
    <property type="project" value="InterPro"/>
</dbReference>
<dbReference type="InterPro" id="IPR011009">
    <property type="entry name" value="Kinase-like_dom_sf"/>
</dbReference>
<feature type="region of interest" description="Disordered" evidence="1">
    <location>
        <begin position="519"/>
        <end position="548"/>
    </location>
</feature>
<keyword evidence="4" id="KW-1185">Reference proteome</keyword>
<dbReference type="STRING" id="576137.A0A1L7X0R8"/>
<evidence type="ECO:0000256" key="1">
    <source>
        <dbReference type="SAM" id="MobiDB-lite"/>
    </source>
</evidence>
<dbReference type="InterPro" id="IPR000719">
    <property type="entry name" value="Prot_kinase_dom"/>
</dbReference>
<dbReference type="GO" id="GO:0004672">
    <property type="term" value="F:protein kinase activity"/>
    <property type="evidence" value="ECO:0007669"/>
    <property type="project" value="InterPro"/>
</dbReference>
<name>A0A1L7X0R8_9HELO</name>
<evidence type="ECO:0000259" key="2">
    <source>
        <dbReference type="PROSITE" id="PS50011"/>
    </source>
</evidence>
<evidence type="ECO:0000313" key="4">
    <source>
        <dbReference type="Proteomes" id="UP000184330"/>
    </source>
</evidence>
<sequence>MELGTALAVVAFADQCLKYGNKFVKRCRSYLRAEQETVELLISIESNWVKMETQIEIIKKIAPSLNVRLQDIQSQILSQLEGKLKTASLIIEQLMTEKRDMEKIWRHNDRDIVTKMRGLGDMKASKKGTYVAKKNSLNRIVEDIEKWQARYDPTWILIMQMSTGTIDKELQEQEKKPKGEQIPIIVAAKGIRDASKSSRNPTLGNQQSIWIEADELAIKLEPIPFSSLQVCALEDEKSIALVDTMISNAAANFNSTMRNVRNLARVLAEVDPYTFGLLKCRGVIKVPRESKSALQPIVDYNFVLEIPATLTNPQSLRAILLSGTPYPLDERLDLAKKLTSSILFVHTVQFVHKNVRPETIIVFQDENSEIGAPFLAGFEHFRLEDGHTHLTGDDEWEKNIYRHPSRQGLYPEISYQMQHDIYSLGVVLLEIGLWASFVVYDPQVDDHTPSPPTRNSILGPTNTIAEVGTLKVAAKSKIAAETKTKLEQLAQKELPLRLGRKYTNIVLLCLRVLDTGSDNENDESEDGFGVGVEEKRRSPNSSEPRSMMDEDGVVIGVRYIENVLTKIQEINL</sequence>
<evidence type="ECO:0000313" key="3">
    <source>
        <dbReference type="EMBL" id="CZR58611.1"/>
    </source>
</evidence>
<protein>
    <recommendedName>
        <fullName evidence="2">Protein kinase domain-containing protein</fullName>
    </recommendedName>
</protein>
<dbReference type="OrthoDB" id="1911848at2759"/>
<feature type="domain" description="Protein kinase" evidence="2">
    <location>
        <begin position="155"/>
        <end position="507"/>
    </location>
</feature>
<dbReference type="PANTHER" id="PTHR37542">
    <property type="entry name" value="HELO DOMAIN-CONTAINING PROTEIN-RELATED"/>
    <property type="match status" value="1"/>
</dbReference>
<dbReference type="AlphaFoldDB" id="A0A1L7X0R8"/>
<organism evidence="3 4">
    <name type="scientific">Phialocephala subalpina</name>
    <dbReference type="NCBI Taxonomy" id="576137"/>
    <lineage>
        <taxon>Eukaryota</taxon>
        <taxon>Fungi</taxon>
        <taxon>Dikarya</taxon>
        <taxon>Ascomycota</taxon>
        <taxon>Pezizomycotina</taxon>
        <taxon>Leotiomycetes</taxon>
        <taxon>Helotiales</taxon>
        <taxon>Mollisiaceae</taxon>
        <taxon>Phialocephala</taxon>
        <taxon>Phialocephala fortinii species complex</taxon>
    </lineage>
</organism>
<dbReference type="Proteomes" id="UP000184330">
    <property type="component" value="Unassembled WGS sequence"/>
</dbReference>
<reference evidence="3 4" key="1">
    <citation type="submission" date="2016-03" db="EMBL/GenBank/DDBJ databases">
        <authorList>
            <person name="Ploux O."/>
        </authorList>
    </citation>
    <scope>NUCLEOTIDE SEQUENCE [LARGE SCALE GENOMIC DNA]</scope>
    <source>
        <strain evidence="3 4">UAMH 11012</strain>
    </source>
</reference>
<gene>
    <name evidence="3" type="ORF">PAC_08503</name>
</gene>
<dbReference type="PROSITE" id="PS50011">
    <property type="entry name" value="PROTEIN_KINASE_DOM"/>
    <property type="match status" value="1"/>
</dbReference>
<proteinExistence type="predicted"/>
<dbReference type="Gene3D" id="1.10.510.10">
    <property type="entry name" value="Transferase(Phosphotransferase) domain 1"/>
    <property type="match status" value="1"/>
</dbReference>
<dbReference type="SUPFAM" id="SSF56112">
    <property type="entry name" value="Protein kinase-like (PK-like)"/>
    <property type="match status" value="1"/>
</dbReference>